<sequence>MDPWREFSTPCSRGLPGHPLDDACLAPLHRQPPPPALPLSVVTLPSLASQQRTSKSFSDRPGRGLDLRTTTNEALLQILCFLATIEPPPARPTVYGSIRTTPLLSAPHLSHALVYTFGYRNSAWVPPLTPCVPTRQHPTTSSAASYATPWTPKPRTRSSKIYNSRMSTPPTPSLPHARRGAPDPSSSPTSARQPSPVPSSSTAGSTAATSSARKPRPALTAGLPATARTSAPSPSLTAAARLTRQSSPRPASPAASFARAPTSRARDRNGPSLPPATSKPQPPPLAPPTGPIHKTFRPSRRRSASRSAWSACRHRCVSFPPLPRPC</sequence>
<dbReference type="Proteomes" id="UP000821865">
    <property type="component" value="Chromosome 10"/>
</dbReference>
<gene>
    <name evidence="1" type="ORF">HPB49_023312</name>
</gene>
<keyword evidence="2" id="KW-1185">Reference proteome</keyword>
<proteinExistence type="predicted"/>
<comment type="caution">
    <text evidence="1">The sequence shown here is derived from an EMBL/GenBank/DDBJ whole genome shotgun (WGS) entry which is preliminary data.</text>
</comment>
<name>A0ACB8DR62_DERSI</name>
<reference evidence="1" key="1">
    <citation type="submission" date="2020-05" db="EMBL/GenBank/DDBJ databases">
        <title>Large-scale comparative analyses of tick genomes elucidate their genetic diversity and vector capacities.</title>
        <authorList>
            <person name="Jia N."/>
            <person name="Wang J."/>
            <person name="Shi W."/>
            <person name="Du L."/>
            <person name="Sun Y."/>
            <person name="Zhan W."/>
            <person name="Jiang J."/>
            <person name="Wang Q."/>
            <person name="Zhang B."/>
            <person name="Ji P."/>
            <person name="Sakyi L.B."/>
            <person name="Cui X."/>
            <person name="Yuan T."/>
            <person name="Jiang B."/>
            <person name="Yang W."/>
            <person name="Lam T.T.-Y."/>
            <person name="Chang Q."/>
            <person name="Ding S."/>
            <person name="Wang X."/>
            <person name="Zhu J."/>
            <person name="Ruan X."/>
            <person name="Zhao L."/>
            <person name="Wei J."/>
            <person name="Que T."/>
            <person name="Du C."/>
            <person name="Cheng J."/>
            <person name="Dai P."/>
            <person name="Han X."/>
            <person name="Huang E."/>
            <person name="Gao Y."/>
            <person name="Liu J."/>
            <person name="Shao H."/>
            <person name="Ye R."/>
            <person name="Li L."/>
            <person name="Wei W."/>
            <person name="Wang X."/>
            <person name="Wang C."/>
            <person name="Yang T."/>
            <person name="Huo Q."/>
            <person name="Li W."/>
            <person name="Guo W."/>
            <person name="Chen H."/>
            <person name="Zhou L."/>
            <person name="Ni X."/>
            <person name="Tian J."/>
            <person name="Zhou Y."/>
            <person name="Sheng Y."/>
            <person name="Liu T."/>
            <person name="Pan Y."/>
            <person name="Xia L."/>
            <person name="Li J."/>
            <person name="Zhao F."/>
            <person name="Cao W."/>
        </authorList>
    </citation>
    <scope>NUCLEOTIDE SEQUENCE</scope>
    <source>
        <strain evidence="1">Dsil-2018</strain>
    </source>
</reference>
<protein>
    <submittedName>
        <fullName evidence="1">Uncharacterized protein</fullName>
    </submittedName>
</protein>
<evidence type="ECO:0000313" key="2">
    <source>
        <dbReference type="Proteomes" id="UP000821865"/>
    </source>
</evidence>
<evidence type="ECO:0000313" key="1">
    <source>
        <dbReference type="EMBL" id="KAH7975074.1"/>
    </source>
</evidence>
<organism evidence="1 2">
    <name type="scientific">Dermacentor silvarum</name>
    <name type="common">Tick</name>
    <dbReference type="NCBI Taxonomy" id="543639"/>
    <lineage>
        <taxon>Eukaryota</taxon>
        <taxon>Metazoa</taxon>
        <taxon>Ecdysozoa</taxon>
        <taxon>Arthropoda</taxon>
        <taxon>Chelicerata</taxon>
        <taxon>Arachnida</taxon>
        <taxon>Acari</taxon>
        <taxon>Parasitiformes</taxon>
        <taxon>Ixodida</taxon>
        <taxon>Ixodoidea</taxon>
        <taxon>Ixodidae</taxon>
        <taxon>Rhipicephalinae</taxon>
        <taxon>Dermacentor</taxon>
    </lineage>
</organism>
<dbReference type="EMBL" id="CM023479">
    <property type="protein sequence ID" value="KAH7975074.1"/>
    <property type="molecule type" value="Genomic_DNA"/>
</dbReference>
<accession>A0ACB8DR62</accession>